<dbReference type="PANTHER" id="PTHR30543">
    <property type="entry name" value="CHROMATE REDUCTASE"/>
    <property type="match status" value="1"/>
</dbReference>
<dbReference type="Gene3D" id="3.40.50.360">
    <property type="match status" value="1"/>
</dbReference>
<gene>
    <name evidence="2" type="ORF">GCL57_06415</name>
</gene>
<dbReference type="GO" id="GO:0010181">
    <property type="term" value="F:FMN binding"/>
    <property type="evidence" value="ECO:0007669"/>
    <property type="project" value="TreeGrafter"/>
</dbReference>
<proteinExistence type="predicted"/>
<name>A0A833JE95_9BACT</name>
<reference evidence="2 3" key="1">
    <citation type="submission" date="2019-10" db="EMBL/GenBank/DDBJ databases">
        <title>New genus of Silvanigrellaceae.</title>
        <authorList>
            <person name="Pitt A."/>
            <person name="Hahn M.W."/>
        </authorList>
    </citation>
    <scope>NUCLEOTIDE SEQUENCE [LARGE SCALE GENOMIC DNA]</scope>
    <source>
        <strain evidence="2 3">33A1-SZDP</strain>
    </source>
</reference>
<dbReference type="EMBL" id="WFLN01000005">
    <property type="protein sequence ID" value="KAB8032278.1"/>
    <property type="molecule type" value="Genomic_DNA"/>
</dbReference>
<keyword evidence="3" id="KW-1185">Reference proteome</keyword>
<dbReference type="SUPFAM" id="SSF52218">
    <property type="entry name" value="Flavoproteins"/>
    <property type="match status" value="1"/>
</dbReference>
<protein>
    <submittedName>
        <fullName evidence="2">NADPH-dependent oxidoreductase</fullName>
    </submittedName>
</protein>
<dbReference type="GO" id="GO:0005829">
    <property type="term" value="C:cytosol"/>
    <property type="evidence" value="ECO:0007669"/>
    <property type="project" value="TreeGrafter"/>
</dbReference>
<dbReference type="AlphaFoldDB" id="A0A833JE95"/>
<organism evidence="2 3">
    <name type="scientific">Fluviispira multicolorata</name>
    <dbReference type="NCBI Taxonomy" id="2654512"/>
    <lineage>
        <taxon>Bacteria</taxon>
        <taxon>Pseudomonadati</taxon>
        <taxon>Bdellovibrionota</taxon>
        <taxon>Oligoflexia</taxon>
        <taxon>Silvanigrellales</taxon>
        <taxon>Silvanigrellaceae</taxon>
        <taxon>Fluviispira</taxon>
    </lineage>
</organism>
<comment type="caution">
    <text evidence="2">The sequence shown here is derived from an EMBL/GenBank/DDBJ whole genome shotgun (WGS) entry which is preliminary data.</text>
</comment>
<dbReference type="InterPro" id="IPR050712">
    <property type="entry name" value="NAD(P)H-dep_reductase"/>
</dbReference>
<dbReference type="Proteomes" id="UP000442694">
    <property type="component" value="Unassembled WGS sequence"/>
</dbReference>
<feature type="domain" description="NADPH-dependent FMN reductase-like" evidence="1">
    <location>
        <begin position="6"/>
        <end position="152"/>
    </location>
</feature>
<evidence type="ECO:0000313" key="3">
    <source>
        <dbReference type="Proteomes" id="UP000442694"/>
    </source>
</evidence>
<dbReference type="RefSeq" id="WP_152212517.1">
    <property type="nucleotide sequence ID" value="NZ_WFLN01000005.1"/>
</dbReference>
<accession>A0A833JE95</accession>
<sequence length="206" mass="23778">MNAQNKFMIINGSSRKESQSKKVSLYLQNQLEELDENNKVAIFDLTNHPLPFWNEALWQEKEKWNHEWSQVSNKIKNTEALIVVSPEWGGMAPPDLINFFQLASNGVLAHKPALIVSVSAGDAGSYPLTMLRSFTHKNTKICYIPEQIIIRKVNQVLNFDTHESEYDQIIRQRINHGLNVLKAYLQAFRLIRSSEFFDHNAYPFGM</sequence>
<dbReference type="Pfam" id="PF03358">
    <property type="entry name" value="FMN_red"/>
    <property type="match status" value="1"/>
</dbReference>
<dbReference type="InterPro" id="IPR029039">
    <property type="entry name" value="Flavoprotein-like_sf"/>
</dbReference>
<evidence type="ECO:0000313" key="2">
    <source>
        <dbReference type="EMBL" id="KAB8032278.1"/>
    </source>
</evidence>
<dbReference type="InterPro" id="IPR005025">
    <property type="entry name" value="FMN_Rdtase-like_dom"/>
</dbReference>
<dbReference type="PANTHER" id="PTHR30543:SF31">
    <property type="entry name" value="NADPH-DEPENDENT AZOREDUCTASE AZR"/>
    <property type="match status" value="1"/>
</dbReference>
<evidence type="ECO:0000259" key="1">
    <source>
        <dbReference type="Pfam" id="PF03358"/>
    </source>
</evidence>
<dbReference type="GO" id="GO:0016491">
    <property type="term" value="F:oxidoreductase activity"/>
    <property type="evidence" value="ECO:0007669"/>
    <property type="project" value="InterPro"/>
</dbReference>